<dbReference type="PANTHER" id="PTHR32432">
    <property type="entry name" value="CELL DIVISION PROTEIN FTSA-RELATED"/>
    <property type="match status" value="1"/>
</dbReference>
<organism evidence="1 2">
    <name type="scientific">Salinibacillus aidingensis</name>
    <dbReference type="NCBI Taxonomy" id="237684"/>
    <lineage>
        <taxon>Bacteria</taxon>
        <taxon>Bacillati</taxon>
        <taxon>Bacillota</taxon>
        <taxon>Bacilli</taxon>
        <taxon>Bacillales</taxon>
        <taxon>Bacillaceae</taxon>
        <taxon>Salinibacillus</taxon>
    </lineage>
</organism>
<keyword evidence="2" id="KW-1185">Reference proteome</keyword>
<dbReference type="PANTHER" id="PTHR32432:SF3">
    <property type="entry name" value="ETHANOLAMINE UTILIZATION PROTEIN EUTJ"/>
    <property type="match status" value="1"/>
</dbReference>
<gene>
    <name evidence="1" type="ORF">GCM10008986_26870</name>
</gene>
<dbReference type="Gene3D" id="3.30.1490.300">
    <property type="match status" value="1"/>
</dbReference>
<dbReference type="InterPro" id="IPR050696">
    <property type="entry name" value="FtsA/MreB"/>
</dbReference>
<dbReference type="Gene3D" id="3.30.420.40">
    <property type="match status" value="2"/>
</dbReference>
<sequence>MLGKNKKIANIEIQDYVIRYAEIKSSNPLVLTQCKEHYIPSGVIENGQIINDEAFAKVLKQCMEKWQLKNKQIRFIVPDSSVIIRTVDVSPEIADDELTGHIYFELGHSIHLPFDNPIVEAVSLGVQEGVKKVLIVASSEETVDMYYDYFKDENTDPVVADVSSLCQYRLFHHFKKTNEEDIFMLAQFNVKSVTNSIFEQHKPVFMQEVDVSYPEDTWKVTPVNQDEPLTREHFDSEKVHAAFEEIYTEMERLRRFYQYSLHNGDQEVTRILLTGDHPYLEDLFHEVKDRLNIPIDILSPEDVQGSKDMKMGSSFYNVIGLALKEGM</sequence>
<evidence type="ECO:0008006" key="3">
    <source>
        <dbReference type="Google" id="ProtNLM"/>
    </source>
</evidence>
<name>A0ABN1BIF8_9BACI</name>
<dbReference type="Pfam" id="PF11104">
    <property type="entry name" value="PilM_2"/>
    <property type="match status" value="1"/>
</dbReference>
<evidence type="ECO:0000313" key="2">
    <source>
        <dbReference type="Proteomes" id="UP001500880"/>
    </source>
</evidence>
<reference evidence="1 2" key="1">
    <citation type="journal article" date="2019" name="Int. J. Syst. Evol. Microbiol.">
        <title>The Global Catalogue of Microorganisms (GCM) 10K type strain sequencing project: providing services to taxonomists for standard genome sequencing and annotation.</title>
        <authorList>
            <consortium name="The Broad Institute Genomics Platform"/>
            <consortium name="The Broad Institute Genome Sequencing Center for Infectious Disease"/>
            <person name="Wu L."/>
            <person name="Ma J."/>
        </authorList>
    </citation>
    <scope>NUCLEOTIDE SEQUENCE [LARGE SCALE GENOMIC DNA]</scope>
    <source>
        <strain evidence="1 2">JCM 12389</strain>
    </source>
</reference>
<dbReference type="EMBL" id="BAAADO010000005">
    <property type="protein sequence ID" value="GAA0498399.1"/>
    <property type="molecule type" value="Genomic_DNA"/>
</dbReference>
<protein>
    <recommendedName>
        <fullName evidence="3">Type IV pilus assembly protein PilM</fullName>
    </recommendedName>
</protein>
<proteinExistence type="predicted"/>
<evidence type="ECO:0000313" key="1">
    <source>
        <dbReference type="EMBL" id="GAA0498399.1"/>
    </source>
</evidence>
<dbReference type="InterPro" id="IPR005883">
    <property type="entry name" value="PilM"/>
</dbReference>
<dbReference type="Proteomes" id="UP001500880">
    <property type="component" value="Unassembled WGS sequence"/>
</dbReference>
<dbReference type="RefSeq" id="WP_343842040.1">
    <property type="nucleotide sequence ID" value="NZ_BAAADO010000005.1"/>
</dbReference>
<comment type="caution">
    <text evidence="1">The sequence shown here is derived from an EMBL/GenBank/DDBJ whole genome shotgun (WGS) entry which is preliminary data.</text>
</comment>
<accession>A0ABN1BIF8</accession>